<dbReference type="Proteomes" id="UP000440498">
    <property type="component" value="Unassembled WGS sequence"/>
</dbReference>
<dbReference type="EMBL" id="WHUG01000001">
    <property type="protein sequence ID" value="MQA37174.1"/>
    <property type="molecule type" value="Genomic_DNA"/>
</dbReference>
<dbReference type="Gene3D" id="1.25.40.290">
    <property type="entry name" value="ARM repeat domains"/>
    <property type="match status" value="1"/>
</dbReference>
<dbReference type="RefSeq" id="WP_152836735.1">
    <property type="nucleotide sequence ID" value="NZ_WHUG01000001.1"/>
</dbReference>
<evidence type="ECO:0000313" key="2">
    <source>
        <dbReference type="Proteomes" id="UP000440498"/>
    </source>
</evidence>
<dbReference type="PANTHER" id="PTHR34070">
    <property type="entry name" value="ARMADILLO-TYPE FOLD"/>
    <property type="match status" value="1"/>
</dbReference>
<gene>
    <name evidence="1" type="ORF">GEV02_03335</name>
</gene>
<sequence length="222" mass="25714">MTPEFRTALDAALTHVATPERAPAMRAYMRGQFDFLGIGTPQRRLAAKPLLQQLKGIGADNLILYARALWELPQREYQYVAIDMLAMHSKQLELAHIPVLLELVQNKSWWDTVDALASVIGDVLRYRHDGMDQALKQHDMWVRRIALLHQLGWRDKMDVERLFNYSLSLAHEKEFFIQKAIGWALRDYARHDPDAVRAFTSKEKHRLSALSYREANKHLSTP</sequence>
<dbReference type="AlphaFoldDB" id="A0A6A7MWR4"/>
<evidence type="ECO:0000313" key="1">
    <source>
        <dbReference type="EMBL" id="MQA37174.1"/>
    </source>
</evidence>
<dbReference type="InterPro" id="IPR016024">
    <property type="entry name" value="ARM-type_fold"/>
</dbReference>
<accession>A0A6A7MWR4</accession>
<proteinExistence type="predicted"/>
<dbReference type="SUPFAM" id="SSF48371">
    <property type="entry name" value="ARM repeat"/>
    <property type="match status" value="1"/>
</dbReference>
<dbReference type="InterPro" id="IPR014825">
    <property type="entry name" value="DNA_alkylation"/>
</dbReference>
<organism evidence="1 2">
    <name type="scientific">Rugamonas aquatica</name>
    <dbReference type="NCBI Taxonomy" id="2743357"/>
    <lineage>
        <taxon>Bacteria</taxon>
        <taxon>Pseudomonadati</taxon>
        <taxon>Pseudomonadota</taxon>
        <taxon>Betaproteobacteria</taxon>
        <taxon>Burkholderiales</taxon>
        <taxon>Oxalobacteraceae</taxon>
        <taxon>Telluria group</taxon>
        <taxon>Rugamonas</taxon>
    </lineage>
</organism>
<dbReference type="PANTHER" id="PTHR34070:SF1">
    <property type="entry name" value="DNA ALKYLATION REPAIR PROTEIN"/>
    <property type="match status" value="1"/>
</dbReference>
<comment type="caution">
    <text evidence="1">The sequence shown here is derived from an EMBL/GenBank/DDBJ whole genome shotgun (WGS) entry which is preliminary data.</text>
</comment>
<name>A0A6A7MWR4_9BURK</name>
<dbReference type="Gene3D" id="1.20.1660.10">
    <property type="entry name" value="Hypothetical protein (EF3068)"/>
    <property type="match status" value="1"/>
</dbReference>
<reference evidence="1 2" key="1">
    <citation type="submission" date="2019-10" db="EMBL/GenBank/DDBJ databases">
        <title>Two novel species isolated from a subtropical stream in China.</title>
        <authorList>
            <person name="Lu H."/>
        </authorList>
    </citation>
    <scope>NUCLEOTIDE SEQUENCE [LARGE SCALE GENOMIC DNA]</scope>
    <source>
        <strain evidence="1 2">FT29W</strain>
    </source>
</reference>
<dbReference type="CDD" id="cd07064">
    <property type="entry name" value="AlkD_like_1"/>
    <property type="match status" value="1"/>
</dbReference>
<keyword evidence="2" id="KW-1185">Reference proteome</keyword>
<protein>
    <submittedName>
        <fullName evidence="1">DNA alkylation repair protein</fullName>
    </submittedName>
</protein>
<dbReference type="Pfam" id="PF08713">
    <property type="entry name" value="DNA_alkylation"/>
    <property type="match status" value="1"/>
</dbReference>